<reference evidence="2 3" key="1">
    <citation type="submission" date="2014-04" db="EMBL/GenBank/DDBJ databases">
        <authorList>
            <consortium name="DOE Joint Genome Institute"/>
            <person name="Kuo A."/>
            <person name="Kohler A."/>
            <person name="Costa M.D."/>
            <person name="Nagy L.G."/>
            <person name="Floudas D."/>
            <person name="Copeland A."/>
            <person name="Barry K.W."/>
            <person name="Cichocki N."/>
            <person name="Veneault-Fourrey C."/>
            <person name="LaButti K."/>
            <person name="Lindquist E.A."/>
            <person name="Lipzen A."/>
            <person name="Lundell T."/>
            <person name="Morin E."/>
            <person name="Murat C."/>
            <person name="Sun H."/>
            <person name="Tunlid A."/>
            <person name="Henrissat B."/>
            <person name="Grigoriev I.V."/>
            <person name="Hibbett D.S."/>
            <person name="Martin F."/>
            <person name="Nordberg H.P."/>
            <person name="Cantor M.N."/>
            <person name="Hua S.X."/>
        </authorList>
    </citation>
    <scope>NUCLEOTIDE SEQUENCE [LARGE SCALE GENOMIC DNA]</scope>
    <source>
        <strain evidence="2 3">Marx 270</strain>
    </source>
</reference>
<organism evidence="2 3">
    <name type="scientific">Pisolithus tinctorius Marx 270</name>
    <dbReference type="NCBI Taxonomy" id="870435"/>
    <lineage>
        <taxon>Eukaryota</taxon>
        <taxon>Fungi</taxon>
        <taxon>Dikarya</taxon>
        <taxon>Basidiomycota</taxon>
        <taxon>Agaricomycotina</taxon>
        <taxon>Agaricomycetes</taxon>
        <taxon>Agaricomycetidae</taxon>
        <taxon>Boletales</taxon>
        <taxon>Sclerodermatineae</taxon>
        <taxon>Pisolithaceae</taxon>
        <taxon>Pisolithus</taxon>
    </lineage>
</organism>
<evidence type="ECO:0000313" key="2">
    <source>
        <dbReference type="EMBL" id="KIO07638.1"/>
    </source>
</evidence>
<dbReference type="Proteomes" id="UP000054217">
    <property type="component" value="Unassembled WGS sequence"/>
</dbReference>
<feature type="compositionally biased region" description="Basic residues" evidence="1">
    <location>
        <begin position="1"/>
        <end position="11"/>
    </location>
</feature>
<dbReference type="AlphaFoldDB" id="A0A0C3JEX7"/>
<dbReference type="InParanoid" id="A0A0C3JEX7"/>
<feature type="compositionally biased region" description="Polar residues" evidence="1">
    <location>
        <begin position="100"/>
        <end position="117"/>
    </location>
</feature>
<feature type="region of interest" description="Disordered" evidence="1">
    <location>
        <begin position="82"/>
        <end position="140"/>
    </location>
</feature>
<feature type="compositionally biased region" description="Low complexity" evidence="1">
    <location>
        <begin position="17"/>
        <end position="30"/>
    </location>
</feature>
<evidence type="ECO:0000313" key="3">
    <source>
        <dbReference type="Proteomes" id="UP000054217"/>
    </source>
</evidence>
<dbReference type="EMBL" id="KN831959">
    <property type="protein sequence ID" value="KIO07638.1"/>
    <property type="molecule type" value="Genomic_DNA"/>
</dbReference>
<evidence type="ECO:0000256" key="1">
    <source>
        <dbReference type="SAM" id="MobiDB-lite"/>
    </source>
</evidence>
<dbReference type="OrthoDB" id="2688923at2759"/>
<feature type="region of interest" description="Disordered" evidence="1">
    <location>
        <begin position="1"/>
        <end position="44"/>
    </location>
</feature>
<feature type="compositionally biased region" description="Low complexity" evidence="1">
    <location>
        <begin position="89"/>
        <end position="99"/>
    </location>
</feature>
<gene>
    <name evidence="2" type="ORF">M404DRAFT_391021</name>
</gene>
<reference evidence="3" key="2">
    <citation type="submission" date="2015-01" db="EMBL/GenBank/DDBJ databases">
        <title>Evolutionary Origins and Diversification of the Mycorrhizal Mutualists.</title>
        <authorList>
            <consortium name="DOE Joint Genome Institute"/>
            <consortium name="Mycorrhizal Genomics Consortium"/>
            <person name="Kohler A."/>
            <person name="Kuo A."/>
            <person name="Nagy L.G."/>
            <person name="Floudas D."/>
            <person name="Copeland A."/>
            <person name="Barry K.W."/>
            <person name="Cichocki N."/>
            <person name="Veneault-Fourrey C."/>
            <person name="LaButti K."/>
            <person name="Lindquist E.A."/>
            <person name="Lipzen A."/>
            <person name="Lundell T."/>
            <person name="Morin E."/>
            <person name="Murat C."/>
            <person name="Riley R."/>
            <person name="Ohm R."/>
            <person name="Sun H."/>
            <person name="Tunlid A."/>
            <person name="Henrissat B."/>
            <person name="Grigoriev I.V."/>
            <person name="Hibbett D.S."/>
            <person name="Martin F."/>
        </authorList>
    </citation>
    <scope>NUCLEOTIDE SEQUENCE [LARGE SCALE GENOMIC DNA]</scope>
    <source>
        <strain evidence="3">Marx 270</strain>
    </source>
</reference>
<dbReference type="HOGENOM" id="CLU_113412_0_0_1"/>
<protein>
    <submittedName>
        <fullName evidence="2">Uncharacterized protein</fullName>
    </submittedName>
</protein>
<keyword evidence="3" id="KW-1185">Reference proteome</keyword>
<name>A0A0C3JEX7_PISTI</name>
<accession>A0A0C3JEX7</accession>
<sequence>MARTQSQKRRLLGFVKPSNSTSGLSSSPGRSEARAGDFASIPETLSMASPGMLSRMKRFFHRSNQGPSATIATPIADIDGGAQEEREQPQAPADPDVAATSTSGAVQEQQETSQAVPTNDVGKSIAKSEPEHTPASAGKDVDAAVEKFGGISPIPRIAQGAVVAVGIADTTFSEIQNLSDTYLKPFKVFNQVVSTLANVRISLFASIQ</sequence>
<proteinExistence type="predicted"/>